<gene>
    <name evidence="1" type="ORF">A9W98_14320</name>
</gene>
<dbReference type="EMBL" id="MAEM01000169">
    <property type="protein sequence ID" value="OBS02572.1"/>
    <property type="molecule type" value="Genomic_DNA"/>
</dbReference>
<name>A0A1A6BJP1_MYCGO</name>
<sequence>MAVDGYGRNAIFLPGGHSRRGHCNKHFRRTWFPHLDEAVLLIADKLRRLRVPLLNATHTRAKTPPAKQPGVFCNR</sequence>
<protein>
    <submittedName>
        <fullName evidence="1">Uncharacterized protein</fullName>
    </submittedName>
</protein>
<evidence type="ECO:0000313" key="1">
    <source>
        <dbReference type="EMBL" id="OBS02572.1"/>
    </source>
</evidence>
<dbReference type="Proteomes" id="UP000093757">
    <property type="component" value="Unassembled WGS sequence"/>
</dbReference>
<evidence type="ECO:0000313" key="2">
    <source>
        <dbReference type="Proteomes" id="UP000093757"/>
    </source>
</evidence>
<organism evidence="1 2">
    <name type="scientific">Mycobacterium gordonae</name>
    <dbReference type="NCBI Taxonomy" id="1778"/>
    <lineage>
        <taxon>Bacteria</taxon>
        <taxon>Bacillati</taxon>
        <taxon>Actinomycetota</taxon>
        <taxon>Actinomycetes</taxon>
        <taxon>Mycobacteriales</taxon>
        <taxon>Mycobacteriaceae</taxon>
        <taxon>Mycobacterium</taxon>
    </lineage>
</organism>
<dbReference type="RefSeq" id="WP_065133278.1">
    <property type="nucleotide sequence ID" value="NZ_MAEM01000169.1"/>
</dbReference>
<comment type="caution">
    <text evidence="1">The sequence shown here is derived from an EMBL/GenBank/DDBJ whole genome shotgun (WGS) entry which is preliminary data.</text>
</comment>
<dbReference type="AlphaFoldDB" id="A0A1A6BJP1"/>
<accession>A0A1A6BJP1</accession>
<reference evidence="1 2" key="1">
    <citation type="submission" date="2016-06" db="EMBL/GenBank/DDBJ databases">
        <authorList>
            <person name="Kjaerup R.B."/>
            <person name="Dalgaard T.S."/>
            <person name="Juul-Madsen H.R."/>
        </authorList>
    </citation>
    <scope>NUCLEOTIDE SEQUENCE [LARGE SCALE GENOMIC DNA]</scope>
    <source>
        <strain evidence="1 2">1245752.6</strain>
    </source>
</reference>
<proteinExistence type="predicted"/>